<dbReference type="AlphaFoldDB" id="D1C3U5"/>
<gene>
    <name evidence="1" type="ordered locus">Sthe_1477</name>
</gene>
<proteinExistence type="predicted"/>
<reference evidence="2" key="1">
    <citation type="submission" date="2009-11" db="EMBL/GenBank/DDBJ databases">
        <title>The complete chromosome 1 of Sphaerobacter thermophilus DSM 20745.</title>
        <authorList>
            <person name="Lucas S."/>
            <person name="Copeland A."/>
            <person name="Lapidus A."/>
            <person name="Glavina del Rio T."/>
            <person name="Dalin E."/>
            <person name="Tice H."/>
            <person name="Bruce D."/>
            <person name="Goodwin L."/>
            <person name="Pitluck S."/>
            <person name="Kyrpides N."/>
            <person name="Mavromatis K."/>
            <person name="Ivanova N."/>
            <person name="Mikhailova N."/>
            <person name="LaButti K.M."/>
            <person name="Clum A."/>
            <person name="Sun H.I."/>
            <person name="Brettin T."/>
            <person name="Detter J.C."/>
            <person name="Han C."/>
            <person name="Larimer F."/>
            <person name="Land M."/>
            <person name="Hauser L."/>
            <person name="Markowitz V."/>
            <person name="Cheng J.F."/>
            <person name="Hugenholtz P."/>
            <person name="Woyke T."/>
            <person name="Wu D."/>
            <person name="Steenblock K."/>
            <person name="Schneider S."/>
            <person name="Pukall R."/>
            <person name="Goeker M."/>
            <person name="Klenk H.P."/>
            <person name="Eisen J.A."/>
        </authorList>
    </citation>
    <scope>NUCLEOTIDE SEQUENCE [LARGE SCALE GENOMIC DNA]</scope>
    <source>
        <strain evidence="2">ATCC 49802 / DSM 20745 / S 6022</strain>
    </source>
</reference>
<dbReference type="InParanoid" id="D1C3U5"/>
<dbReference type="HOGENOM" id="CLU_2481715_0_0_0"/>
<organism evidence="1 2">
    <name type="scientific">Sphaerobacter thermophilus (strain ATCC 49802 / DSM 20745 / KCCM 41009 / NCIMB 13125 / S 6022)</name>
    <dbReference type="NCBI Taxonomy" id="479434"/>
    <lineage>
        <taxon>Bacteria</taxon>
        <taxon>Pseudomonadati</taxon>
        <taxon>Thermomicrobiota</taxon>
        <taxon>Thermomicrobia</taxon>
        <taxon>Sphaerobacterales</taxon>
        <taxon>Sphaerobacterineae</taxon>
        <taxon>Sphaerobacteraceae</taxon>
        <taxon>Sphaerobacter</taxon>
    </lineage>
</organism>
<sequence length="87" mass="9321">MSGGGRGARVTLASATRRNGEEVRTVVCVIRAEHDPKRPDGERGTGRGWVVACPTCGKSRVVTRAEIVSGDWMRCPHCEDAREEGGA</sequence>
<evidence type="ECO:0000313" key="2">
    <source>
        <dbReference type="Proteomes" id="UP000002027"/>
    </source>
</evidence>
<accession>D1C3U5</accession>
<evidence type="ECO:0000313" key="1">
    <source>
        <dbReference type="EMBL" id="ACZ38912.1"/>
    </source>
</evidence>
<reference evidence="1 2" key="2">
    <citation type="journal article" date="2010" name="Stand. Genomic Sci.">
        <title>Complete genome sequence of Desulfohalobium retbaense type strain (HR(100)).</title>
        <authorList>
            <person name="Spring S."/>
            <person name="Nolan M."/>
            <person name="Lapidus A."/>
            <person name="Glavina Del Rio T."/>
            <person name="Copeland A."/>
            <person name="Tice H."/>
            <person name="Cheng J.F."/>
            <person name="Lucas S."/>
            <person name="Land M."/>
            <person name="Chen F."/>
            <person name="Bruce D."/>
            <person name="Goodwin L."/>
            <person name="Pitluck S."/>
            <person name="Ivanova N."/>
            <person name="Mavromatis K."/>
            <person name="Mikhailova N."/>
            <person name="Pati A."/>
            <person name="Chen A."/>
            <person name="Palaniappan K."/>
            <person name="Hauser L."/>
            <person name="Chang Y.J."/>
            <person name="Jeffries C.D."/>
            <person name="Munk C."/>
            <person name="Kiss H."/>
            <person name="Chain P."/>
            <person name="Han C."/>
            <person name="Brettin T."/>
            <person name="Detter J.C."/>
            <person name="Schuler E."/>
            <person name="Goker M."/>
            <person name="Rohde M."/>
            <person name="Bristow J."/>
            <person name="Eisen J.A."/>
            <person name="Markowitz V."/>
            <person name="Hugenholtz P."/>
            <person name="Kyrpides N.C."/>
            <person name="Klenk H.P."/>
        </authorList>
    </citation>
    <scope>NUCLEOTIDE SEQUENCE [LARGE SCALE GENOMIC DNA]</scope>
    <source>
        <strain evidence="2">ATCC 49802 / DSM 20745 / S 6022</strain>
    </source>
</reference>
<dbReference type="KEGG" id="sti:Sthe_1477"/>
<dbReference type="STRING" id="479434.Sthe_1477"/>
<dbReference type="Proteomes" id="UP000002027">
    <property type="component" value="Chromosome 1"/>
</dbReference>
<keyword evidence="2" id="KW-1185">Reference proteome</keyword>
<dbReference type="EMBL" id="CP001823">
    <property type="protein sequence ID" value="ACZ38912.1"/>
    <property type="molecule type" value="Genomic_DNA"/>
</dbReference>
<protein>
    <submittedName>
        <fullName evidence="1">Uncharacterized protein</fullName>
    </submittedName>
</protein>
<name>D1C3U5_SPHTD</name>